<evidence type="ECO:0000259" key="3">
    <source>
        <dbReference type="PROSITE" id="PS51898"/>
    </source>
</evidence>
<dbReference type="PANTHER" id="PTHR30349">
    <property type="entry name" value="PHAGE INTEGRASE-RELATED"/>
    <property type="match status" value="1"/>
</dbReference>
<accession>A0A0P4VMP7</accession>
<dbReference type="InterPro" id="IPR050090">
    <property type="entry name" value="Tyrosine_recombinase_XerCD"/>
</dbReference>
<dbReference type="InterPro" id="IPR013762">
    <property type="entry name" value="Integrase-like_cat_sf"/>
</dbReference>
<proteinExistence type="evidence at transcript level"/>
<dbReference type="Pfam" id="PF00589">
    <property type="entry name" value="Phage_integrase"/>
    <property type="match status" value="1"/>
</dbReference>
<dbReference type="PROSITE" id="PS51898">
    <property type="entry name" value="TYR_RECOMBINASE"/>
    <property type="match status" value="1"/>
</dbReference>
<dbReference type="CDD" id="cd00397">
    <property type="entry name" value="DNA_BRE_C"/>
    <property type="match status" value="1"/>
</dbReference>
<feature type="non-terminal residue" evidence="4">
    <location>
        <position position="1"/>
    </location>
</feature>
<dbReference type="InterPro" id="IPR011010">
    <property type="entry name" value="DNA_brk_join_enz"/>
</dbReference>
<dbReference type="EMBL" id="GDKW01003628">
    <property type="protein sequence ID" value="JAI52967.1"/>
    <property type="molecule type" value="mRNA"/>
</dbReference>
<dbReference type="Gene3D" id="1.10.443.10">
    <property type="entry name" value="Intergrase catalytic core"/>
    <property type="match status" value="1"/>
</dbReference>
<sequence length="265" mass="30289">ISQYKKLKTYIKRKSEYYIPKKSEIFTREEINKFLHDAPNDMFLMMKVVFVIGISGACRSCELVQLELSQIKFLEDFITINIPNTKNNVQRTFFITNEVGLYNFKQIFQQYINLRPKHTKHPRLLVGYNHGKCNIQPVGINTISKIPSRIAKYLKKDNFQRYTGHAFRRTSASLLANEGGDLIQVKKHGGWKSSTVAEGYIERSMAAKQNTAQLILQGQPHFSANQSLPSTSTSSNSNLTLNKSSNQPFITNANNCNITINIYNK</sequence>
<reference evidence="4" key="1">
    <citation type="journal article" date="2016" name="PLoS Negl. Trop. Dis.">
        <title>A Deep Insight into the Sialome of Rhodnius neglectus, a Vector of Chagas Disease.</title>
        <authorList>
            <person name="Santiago P.B."/>
            <person name="Assumpcao T.C."/>
            <person name="Araujo C.N."/>
            <person name="Bastos I.M."/>
            <person name="Neves D."/>
            <person name="Silva I.G."/>
            <person name="Charneau S."/>
            <person name="Queiroz R.M."/>
            <person name="Raiol T."/>
            <person name="Oliveira J.V."/>
            <person name="Sousa M.V."/>
            <person name="Calvo E."/>
            <person name="Ribeiro J.M."/>
            <person name="Santana J.M."/>
        </authorList>
    </citation>
    <scope>NUCLEOTIDE SEQUENCE</scope>
    <source>
        <tissue evidence="4">Salivary glands</tissue>
    </source>
</reference>
<dbReference type="PANTHER" id="PTHR30349:SF41">
    <property type="entry name" value="INTEGRASE_RECOMBINASE PROTEIN MJ0367-RELATED"/>
    <property type="match status" value="1"/>
</dbReference>
<evidence type="ECO:0000256" key="2">
    <source>
        <dbReference type="ARBA" id="ARBA00023172"/>
    </source>
</evidence>
<name>A0A0P4VMP7_9HEMI</name>
<dbReference type="GO" id="GO:0006310">
    <property type="term" value="P:DNA recombination"/>
    <property type="evidence" value="ECO:0007669"/>
    <property type="project" value="UniProtKB-KW"/>
</dbReference>
<dbReference type="GO" id="GO:0015074">
    <property type="term" value="P:DNA integration"/>
    <property type="evidence" value="ECO:0007669"/>
    <property type="project" value="InterPro"/>
</dbReference>
<organism evidence="4">
    <name type="scientific">Rhodnius neglectus</name>
    <dbReference type="NCBI Taxonomy" id="72488"/>
    <lineage>
        <taxon>Eukaryota</taxon>
        <taxon>Metazoa</taxon>
        <taxon>Ecdysozoa</taxon>
        <taxon>Arthropoda</taxon>
        <taxon>Hexapoda</taxon>
        <taxon>Insecta</taxon>
        <taxon>Pterygota</taxon>
        <taxon>Neoptera</taxon>
        <taxon>Paraneoptera</taxon>
        <taxon>Hemiptera</taxon>
        <taxon>Heteroptera</taxon>
        <taxon>Panheteroptera</taxon>
        <taxon>Cimicomorpha</taxon>
        <taxon>Reduviidae</taxon>
        <taxon>Triatominae</taxon>
        <taxon>Rhodnius</taxon>
    </lineage>
</organism>
<dbReference type="AlphaFoldDB" id="A0A0P4VMP7"/>
<keyword evidence="2" id="KW-0233">DNA recombination</keyword>
<dbReference type="SUPFAM" id="SSF56349">
    <property type="entry name" value="DNA breaking-rejoining enzymes"/>
    <property type="match status" value="1"/>
</dbReference>
<protein>
    <submittedName>
        <fullName evidence="4">Putative crypton-2 tca</fullName>
    </submittedName>
</protein>
<evidence type="ECO:0000256" key="1">
    <source>
        <dbReference type="ARBA" id="ARBA00023125"/>
    </source>
</evidence>
<dbReference type="GO" id="GO:0003677">
    <property type="term" value="F:DNA binding"/>
    <property type="evidence" value="ECO:0007669"/>
    <property type="project" value="UniProtKB-KW"/>
</dbReference>
<feature type="domain" description="Tyr recombinase" evidence="3">
    <location>
        <begin position="21"/>
        <end position="213"/>
    </location>
</feature>
<keyword evidence="1" id="KW-0238">DNA-binding</keyword>
<dbReference type="InterPro" id="IPR002104">
    <property type="entry name" value="Integrase_catalytic"/>
</dbReference>
<evidence type="ECO:0000313" key="4">
    <source>
        <dbReference type="EMBL" id="JAI52967.1"/>
    </source>
</evidence>